<reference evidence="15" key="2">
    <citation type="journal article" date="2018" name="Plant J.">
        <title>The Sorghum bicolor reference genome: improved assembly, gene annotations, a transcriptome atlas, and signatures of genome organization.</title>
        <authorList>
            <person name="McCormick R.F."/>
            <person name="Truong S.K."/>
            <person name="Sreedasyam A."/>
            <person name="Jenkins J."/>
            <person name="Shu S."/>
            <person name="Sims D."/>
            <person name="Kennedy M."/>
            <person name="Amirebrahimi M."/>
            <person name="Weers B.D."/>
            <person name="McKinley B."/>
            <person name="Mattison A."/>
            <person name="Morishige D.T."/>
            <person name="Grimwood J."/>
            <person name="Schmutz J."/>
            <person name="Mullet J.E."/>
        </authorList>
    </citation>
    <scope>NUCLEOTIDE SEQUENCE [LARGE SCALE GENOMIC DNA]</scope>
    <source>
        <strain evidence="15">cv. BTx623</strain>
    </source>
</reference>
<organism evidence="14 15">
    <name type="scientific">Sorghum bicolor</name>
    <name type="common">Sorghum</name>
    <name type="synonym">Sorghum vulgare</name>
    <dbReference type="NCBI Taxonomy" id="4558"/>
    <lineage>
        <taxon>Eukaryota</taxon>
        <taxon>Viridiplantae</taxon>
        <taxon>Streptophyta</taxon>
        <taxon>Embryophyta</taxon>
        <taxon>Tracheophyta</taxon>
        <taxon>Spermatophyta</taxon>
        <taxon>Magnoliopsida</taxon>
        <taxon>Liliopsida</taxon>
        <taxon>Poales</taxon>
        <taxon>Poaceae</taxon>
        <taxon>PACMAD clade</taxon>
        <taxon>Panicoideae</taxon>
        <taxon>Andropogonodae</taxon>
        <taxon>Andropogoneae</taxon>
        <taxon>Sorghinae</taxon>
        <taxon>Sorghum</taxon>
    </lineage>
</organism>
<evidence type="ECO:0000256" key="10">
    <source>
        <dbReference type="ARBA" id="ARBA00023136"/>
    </source>
</evidence>
<comment type="similarity">
    <text evidence="11">Belongs to the monovalent cation:proton antiporter 2 (CPA2) transporter (TC 2.A.37) family. CHX (TC 2.A.37.4) subfamily.</text>
</comment>
<keyword evidence="8 12" id="KW-1133">Transmembrane helix</keyword>
<evidence type="ECO:0000256" key="4">
    <source>
        <dbReference type="ARBA" id="ARBA00022448"/>
    </source>
</evidence>
<dbReference type="Pfam" id="PF00999">
    <property type="entry name" value="Na_H_Exchanger"/>
    <property type="match status" value="1"/>
</dbReference>
<dbReference type="InterPro" id="IPR050794">
    <property type="entry name" value="CPA2_transporter"/>
</dbReference>
<feature type="transmembrane region" description="Helical" evidence="12">
    <location>
        <begin position="86"/>
        <end position="109"/>
    </location>
</feature>
<reference evidence="14 15" key="1">
    <citation type="journal article" date="2009" name="Nature">
        <title>The Sorghum bicolor genome and the diversification of grasses.</title>
        <authorList>
            <person name="Paterson A.H."/>
            <person name="Bowers J.E."/>
            <person name="Bruggmann R."/>
            <person name="Dubchak I."/>
            <person name="Grimwood J."/>
            <person name="Gundlach H."/>
            <person name="Haberer G."/>
            <person name="Hellsten U."/>
            <person name="Mitros T."/>
            <person name="Poliakov A."/>
            <person name="Schmutz J."/>
            <person name="Spannagl M."/>
            <person name="Tang H."/>
            <person name="Wang X."/>
            <person name="Wicker T."/>
            <person name="Bharti A.K."/>
            <person name="Chapman J."/>
            <person name="Feltus F.A."/>
            <person name="Gowik U."/>
            <person name="Grigoriev I.V."/>
            <person name="Lyons E."/>
            <person name="Maher C.A."/>
            <person name="Martis M."/>
            <person name="Narechania A."/>
            <person name="Otillar R.P."/>
            <person name="Penning B.W."/>
            <person name="Salamov A.A."/>
            <person name="Wang Y."/>
            <person name="Zhang L."/>
            <person name="Carpita N.C."/>
            <person name="Freeling M."/>
            <person name="Gingle A.R."/>
            <person name="Hash C.T."/>
            <person name="Keller B."/>
            <person name="Klein P."/>
            <person name="Kresovich S."/>
            <person name="McCann M.C."/>
            <person name="Ming R."/>
            <person name="Peterson D.G."/>
            <person name="Mehboob-ur-Rahman"/>
            <person name="Ware D."/>
            <person name="Westhoff P."/>
            <person name="Mayer K.F."/>
            <person name="Messing J."/>
            <person name="Rokhsar D.S."/>
        </authorList>
    </citation>
    <scope>NUCLEOTIDE SEQUENCE [LARGE SCALE GENOMIC DNA]</scope>
    <source>
        <strain evidence="15">cv. BTx623</strain>
    </source>
</reference>
<keyword evidence="4" id="KW-0813">Transport</keyword>
<sequence length="307" mass="32376">MKTSSVPSHGLPLAPLRTPRYIAEILAGFLLGPSVLGRVPHFSDIAFPVRSIFILESMSLVGLVYDTFTIGVEIELHTVLRSGFRSFWFAAASALPPFLVGAVTGYVALSSAGDDDGGGGGGGSTTAAAKQQFLNRLSFPVFLGATFCSTAFSVLARNIAELKLAGTDVGQLSISASLINDTFAWAGLTVATALAHVRYGMGPCLCTLMSGSSSASYLVVRPMLVRLARRVAEGEVVTEAHECWVLVGVLVAVLLMRLADRRLPVAAHADALAAVAAIDAPSLAPAQYLAMDISMDYIEHFKARFLE</sequence>
<dbReference type="GO" id="GO:0009941">
    <property type="term" value="C:chloroplast envelope"/>
    <property type="evidence" value="ECO:0007669"/>
    <property type="project" value="UniProtKB-SubCell"/>
</dbReference>
<feature type="transmembrane region" description="Helical" evidence="12">
    <location>
        <begin position="45"/>
        <end position="65"/>
    </location>
</feature>
<proteinExistence type="inferred from homology"/>
<dbReference type="GO" id="GO:1902600">
    <property type="term" value="P:proton transmembrane transport"/>
    <property type="evidence" value="ECO:0007669"/>
    <property type="project" value="InterPro"/>
</dbReference>
<protein>
    <recommendedName>
        <fullName evidence="13">Cation/H+ exchanger transmembrane domain-containing protein</fullName>
    </recommendedName>
</protein>
<keyword evidence="9" id="KW-0406">Ion transport</keyword>
<evidence type="ECO:0000256" key="7">
    <source>
        <dbReference type="ARBA" id="ARBA00022958"/>
    </source>
</evidence>
<comment type="function">
    <text evidence="1">May function as sodium-coupled metabolite transporter across the chloroplast envelope.</text>
</comment>
<dbReference type="InterPro" id="IPR006153">
    <property type="entry name" value="Cation/H_exchanger_TM"/>
</dbReference>
<evidence type="ECO:0000256" key="12">
    <source>
        <dbReference type="SAM" id="Phobius"/>
    </source>
</evidence>
<keyword evidence="15" id="KW-1185">Reference proteome</keyword>
<evidence type="ECO:0000313" key="14">
    <source>
        <dbReference type="EMBL" id="OQU87463.1"/>
    </source>
</evidence>
<dbReference type="InParanoid" id="A0A1W0VZA9"/>
<feature type="domain" description="Cation/H+ exchanger transmembrane" evidence="13">
    <location>
        <begin position="13"/>
        <end position="256"/>
    </location>
</feature>
<dbReference type="InterPro" id="IPR038770">
    <property type="entry name" value="Na+/solute_symporter_sf"/>
</dbReference>
<keyword evidence="10 12" id="KW-0472">Membrane</keyword>
<dbReference type="Gene3D" id="1.20.1530.20">
    <property type="match status" value="1"/>
</dbReference>
<dbReference type="AlphaFoldDB" id="A0A1W0VZA9"/>
<evidence type="ECO:0000313" key="15">
    <source>
        <dbReference type="Proteomes" id="UP000000768"/>
    </source>
</evidence>
<keyword evidence="7" id="KW-0630">Potassium</keyword>
<evidence type="ECO:0000256" key="5">
    <source>
        <dbReference type="ARBA" id="ARBA00022538"/>
    </source>
</evidence>
<feature type="transmembrane region" description="Helical" evidence="12">
    <location>
        <begin position="139"/>
        <end position="160"/>
    </location>
</feature>
<feature type="transmembrane region" description="Helical" evidence="12">
    <location>
        <begin position="200"/>
        <end position="220"/>
    </location>
</feature>
<dbReference type="STRING" id="4558.A0A1W0VZA9"/>
<feature type="transmembrane region" description="Helical" evidence="12">
    <location>
        <begin position="21"/>
        <end position="39"/>
    </location>
</feature>
<evidence type="ECO:0000256" key="2">
    <source>
        <dbReference type="ARBA" id="ARBA00004119"/>
    </source>
</evidence>
<feature type="transmembrane region" description="Helical" evidence="12">
    <location>
        <begin position="172"/>
        <end position="194"/>
    </location>
</feature>
<keyword evidence="5" id="KW-0633">Potassium transport</keyword>
<dbReference type="GO" id="GO:0015297">
    <property type="term" value="F:antiporter activity"/>
    <property type="evidence" value="ECO:0007669"/>
    <property type="project" value="InterPro"/>
</dbReference>
<dbReference type="EMBL" id="CM000762">
    <property type="protein sequence ID" value="OQU87463.1"/>
    <property type="molecule type" value="Genomic_DNA"/>
</dbReference>
<dbReference type="Gramene" id="OQU87463">
    <property type="protein sequence ID" value="OQU87463"/>
    <property type="gene ID" value="SORBI_3003G285101"/>
</dbReference>
<keyword evidence="6 12" id="KW-0812">Transmembrane</keyword>
<name>A0A1W0VZA9_SORBI</name>
<dbReference type="GO" id="GO:0006813">
    <property type="term" value="P:potassium ion transport"/>
    <property type="evidence" value="ECO:0007669"/>
    <property type="project" value="UniProtKB-KW"/>
</dbReference>
<dbReference type="Proteomes" id="UP000000768">
    <property type="component" value="Chromosome 3"/>
</dbReference>
<accession>A0A1W0VZA9</accession>
<dbReference type="PANTHER" id="PTHR32468:SF86">
    <property type="entry name" value="OS11G0123600 PROTEIN"/>
    <property type="match status" value="1"/>
</dbReference>
<dbReference type="GO" id="GO:0016020">
    <property type="term" value="C:membrane"/>
    <property type="evidence" value="ECO:0007669"/>
    <property type="project" value="UniProtKB-SubCell"/>
</dbReference>
<evidence type="ECO:0000256" key="8">
    <source>
        <dbReference type="ARBA" id="ARBA00022989"/>
    </source>
</evidence>
<dbReference type="PANTHER" id="PTHR32468">
    <property type="entry name" value="CATION/H + ANTIPORTER"/>
    <property type="match status" value="1"/>
</dbReference>
<gene>
    <name evidence="14" type="ORF">SORBI_3003G285101</name>
</gene>
<evidence type="ECO:0000256" key="3">
    <source>
        <dbReference type="ARBA" id="ARBA00004141"/>
    </source>
</evidence>
<evidence type="ECO:0000259" key="13">
    <source>
        <dbReference type="Pfam" id="PF00999"/>
    </source>
</evidence>
<evidence type="ECO:0000256" key="11">
    <source>
        <dbReference type="ARBA" id="ARBA00038341"/>
    </source>
</evidence>
<evidence type="ECO:0000256" key="6">
    <source>
        <dbReference type="ARBA" id="ARBA00022692"/>
    </source>
</evidence>
<comment type="subcellular location">
    <subcellularLocation>
        <location evidence="3">Membrane</location>
        <topology evidence="3">Multi-pass membrane protein</topology>
    </subcellularLocation>
    <subcellularLocation>
        <location evidence="2">Plastid</location>
        <location evidence="2">Chloroplast envelope</location>
    </subcellularLocation>
</comment>
<evidence type="ECO:0000256" key="9">
    <source>
        <dbReference type="ARBA" id="ARBA00023065"/>
    </source>
</evidence>
<evidence type="ECO:0000256" key="1">
    <source>
        <dbReference type="ARBA" id="ARBA00003198"/>
    </source>
</evidence>